<dbReference type="OrthoDB" id="4347at2759"/>
<dbReference type="Pfam" id="PF18345">
    <property type="entry name" value="zf_CCCH_4"/>
    <property type="match status" value="1"/>
</dbReference>
<gene>
    <name evidence="7" type="ORF">PGRI_054410</name>
</gene>
<accession>A0A135LC90</accession>
<keyword evidence="1 4" id="KW-0479">Metal-binding</keyword>
<keyword evidence="2 4" id="KW-0863">Zinc-finger</keyword>
<feature type="region of interest" description="Disordered" evidence="5">
    <location>
        <begin position="383"/>
        <end position="459"/>
    </location>
</feature>
<feature type="compositionally biased region" description="Low complexity" evidence="5">
    <location>
        <begin position="438"/>
        <end position="449"/>
    </location>
</feature>
<evidence type="ECO:0000256" key="1">
    <source>
        <dbReference type="ARBA" id="ARBA00022723"/>
    </source>
</evidence>
<proteinExistence type="predicted"/>
<dbReference type="Gene3D" id="4.10.1000.10">
    <property type="entry name" value="Zinc finger, CCCH-type"/>
    <property type="match status" value="1"/>
</dbReference>
<dbReference type="Proteomes" id="UP000070168">
    <property type="component" value="Unassembled WGS sequence"/>
</dbReference>
<feature type="compositionally biased region" description="Basic and acidic residues" evidence="5">
    <location>
        <begin position="327"/>
        <end position="340"/>
    </location>
</feature>
<feature type="region of interest" description="Disordered" evidence="5">
    <location>
        <begin position="471"/>
        <end position="503"/>
    </location>
</feature>
<dbReference type="SUPFAM" id="SSF90229">
    <property type="entry name" value="CCCH zinc finger"/>
    <property type="match status" value="1"/>
</dbReference>
<evidence type="ECO:0000256" key="3">
    <source>
        <dbReference type="ARBA" id="ARBA00022833"/>
    </source>
</evidence>
<protein>
    <submittedName>
        <fullName evidence="7">Zinc finger, CCCH-type</fullName>
    </submittedName>
</protein>
<evidence type="ECO:0000313" key="7">
    <source>
        <dbReference type="EMBL" id="KXG46585.1"/>
    </source>
</evidence>
<reference evidence="7 8" key="1">
    <citation type="journal article" date="2016" name="BMC Genomics">
        <title>Genome sequencing and secondary metabolism of the postharvest pathogen Penicillium griseofulvum.</title>
        <authorList>
            <person name="Banani H."/>
            <person name="Marcet-Houben M."/>
            <person name="Ballester A.R."/>
            <person name="Abbruscato P."/>
            <person name="Gonzalez-Candelas L."/>
            <person name="Gabaldon T."/>
            <person name="Spadaro D."/>
        </authorList>
    </citation>
    <scope>NUCLEOTIDE SEQUENCE [LARGE SCALE GENOMIC DNA]</scope>
    <source>
        <strain evidence="7 8">PG3</strain>
    </source>
</reference>
<evidence type="ECO:0000256" key="4">
    <source>
        <dbReference type="PROSITE-ProRule" id="PRU00723"/>
    </source>
</evidence>
<keyword evidence="3 4" id="KW-0862">Zinc</keyword>
<dbReference type="OMA" id="YWREGKC"/>
<feature type="compositionally biased region" description="Polar residues" evidence="5">
    <location>
        <begin position="419"/>
        <end position="435"/>
    </location>
</feature>
<evidence type="ECO:0000259" key="6">
    <source>
        <dbReference type="PROSITE" id="PS50103"/>
    </source>
</evidence>
<evidence type="ECO:0000313" key="8">
    <source>
        <dbReference type="Proteomes" id="UP000070168"/>
    </source>
</evidence>
<comment type="caution">
    <text evidence="7">The sequence shown here is derived from an EMBL/GenBank/DDBJ whole genome shotgun (WGS) entry which is preliminary data.</text>
</comment>
<organism evidence="7 8">
    <name type="scientific">Penicillium patulum</name>
    <name type="common">Penicillium griseofulvum</name>
    <dbReference type="NCBI Taxonomy" id="5078"/>
    <lineage>
        <taxon>Eukaryota</taxon>
        <taxon>Fungi</taxon>
        <taxon>Dikarya</taxon>
        <taxon>Ascomycota</taxon>
        <taxon>Pezizomycotina</taxon>
        <taxon>Eurotiomycetes</taxon>
        <taxon>Eurotiomycetidae</taxon>
        <taxon>Eurotiales</taxon>
        <taxon>Aspergillaceae</taxon>
        <taxon>Penicillium</taxon>
    </lineage>
</organism>
<dbReference type="GO" id="GO:0008270">
    <property type="term" value="F:zinc ion binding"/>
    <property type="evidence" value="ECO:0007669"/>
    <property type="project" value="UniProtKB-KW"/>
</dbReference>
<evidence type="ECO:0000256" key="2">
    <source>
        <dbReference type="ARBA" id="ARBA00022771"/>
    </source>
</evidence>
<feature type="compositionally biased region" description="Basic and acidic residues" evidence="5">
    <location>
        <begin position="805"/>
        <end position="821"/>
    </location>
</feature>
<dbReference type="InterPro" id="IPR036855">
    <property type="entry name" value="Znf_CCCH_sf"/>
</dbReference>
<feature type="compositionally biased region" description="Polar residues" evidence="5">
    <location>
        <begin position="383"/>
        <end position="399"/>
    </location>
</feature>
<feature type="zinc finger region" description="C3H1-type" evidence="4">
    <location>
        <begin position="849"/>
        <end position="876"/>
    </location>
</feature>
<evidence type="ECO:0000256" key="5">
    <source>
        <dbReference type="SAM" id="MobiDB-lite"/>
    </source>
</evidence>
<dbReference type="SMART" id="SM00356">
    <property type="entry name" value="ZnF_C3H1"/>
    <property type="match status" value="1"/>
</dbReference>
<keyword evidence="8" id="KW-1185">Reference proteome</keyword>
<dbReference type="AlphaFoldDB" id="A0A135LC90"/>
<feature type="compositionally biased region" description="Basic and acidic residues" evidence="5">
    <location>
        <begin position="491"/>
        <end position="503"/>
    </location>
</feature>
<dbReference type="STRING" id="5078.A0A135LC90"/>
<name>A0A135LC90_PENPA</name>
<sequence length="876" mass="96705">MLQNTIDLTNDYPDSDPNVTINPQFLNSTPQAFSQQQSSLASNFLQGIPADFQRQGSEQARLFNYYQHDLSVQSHMTPNGNPVLSPRGLSVPEVVITNKKGAHNNQQTKKTGQTRAVSISESESSDESDLEIEAPDEPSPIPAVRPTEPEAAAQYDTLQAVWSPRNKWPGTDKIKNAMVAYKDLVKSLRDAWKEQVQAMKLAENQDDNQKATKLKEKVISQRRTMDKIATTTLEMGHPIIVEKLGEHPMIVAALYSFLVDRFQAADFAGTLTINLLTLFSRFSSLTEDLMQKTNLSKLLPKFLKKGSQQVKDLTQKILDNAAACTKRKQESEKPAKEESNPKALLADQSKGDAGVKRPREADSNLQPGAKRMAVANTLKDVNKLTSGNGQAKGAQSSKPTGAAVLRPKPNIVAPKPTSLFGTLSSASKRPGTTNADRAAAAAAAKPTAAPEKEKASAFKPSFSFGDIMADLSKPKQAPTPKPAEDQPPETEAERTKRLRKEERRKLRVTWRPDDTLTEVRLFTHDPDEELGPGDGSLRSRGDVKGEGSVLKLHKDMDELEEEDLGGIRETIFQDGYILSMIDFDFEEPKDGSFVKRGGPQLPTSPEREAQEHREATTLMVFYTSPADMPDTPKEPPAPDPDEIVPEVLPFGELPDMVKVRQERYYSYMNPKPAPTQQPQQPTPGDGGFDISNLLKIIQGVPGQVQPVPPIQATQPGVMPDLERTINMFRQQQPQSQIPPPPPVPTSQPQGLDFNAILNVMKQMQTPAAYSQPQQSHPAMAPNLGAMFAQFGGQNQQAGALPFQQHGHDYEDPERKRGREGGYYDDQSNSESWSRSKRTRVGANEAKPYKVGLVACRFWAEGKCRKGDNCTFRHDPL</sequence>
<feature type="domain" description="C3H1-type" evidence="6">
    <location>
        <begin position="849"/>
        <end position="876"/>
    </location>
</feature>
<feature type="compositionally biased region" description="Acidic residues" evidence="5">
    <location>
        <begin position="123"/>
        <end position="136"/>
    </location>
</feature>
<dbReference type="PROSITE" id="PS50103">
    <property type="entry name" value="ZF_C3H1"/>
    <property type="match status" value="1"/>
</dbReference>
<dbReference type="GeneID" id="63708454"/>
<feature type="compositionally biased region" description="Polar residues" evidence="5">
    <location>
        <begin position="103"/>
        <end position="117"/>
    </location>
</feature>
<feature type="region of interest" description="Disordered" evidence="5">
    <location>
        <begin position="324"/>
        <end position="370"/>
    </location>
</feature>
<feature type="region of interest" description="Disordered" evidence="5">
    <location>
        <begin position="98"/>
        <end position="143"/>
    </location>
</feature>
<feature type="compositionally biased region" description="Low complexity" evidence="5">
    <location>
        <begin position="674"/>
        <end position="683"/>
    </location>
</feature>
<dbReference type="RefSeq" id="XP_040645121.1">
    <property type="nucleotide sequence ID" value="XM_040793154.1"/>
</dbReference>
<feature type="compositionally biased region" description="Basic and acidic residues" evidence="5">
    <location>
        <begin position="349"/>
        <end position="362"/>
    </location>
</feature>
<feature type="region of interest" description="Disordered" evidence="5">
    <location>
        <begin position="668"/>
        <end position="687"/>
    </location>
</feature>
<feature type="region of interest" description="Disordered" evidence="5">
    <location>
        <begin position="803"/>
        <end position="843"/>
    </location>
</feature>
<dbReference type="EMBL" id="LHQR01000069">
    <property type="protein sequence ID" value="KXG46585.1"/>
    <property type="molecule type" value="Genomic_DNA"/>
</dbReference>
<dbReference type="InterPro" id="IPR000571">
    <property type="entry name" value="Znf_CCCH"/>
</dbReference>